<proteinExistence type="predicted"/>
<dbReference type="Proteomes" id="UP000238823">
    <property type="component" value="Unassembled WGS sequence"/>
</dbReference>
<dbReference type="OrthoDB" id="5520681at2"/>
<comment type="caution">
    <text evidence="1">The sequence shown here is derived from an EMBL/GenBank/DDBJ whole genome shotgun (WGS) entry which is preliminary data.</text>
</comment>
<protein>
    <submittedName>
        <fullName evidence="1">Uncharacterized protein</fullName>
    </submittedName>
</protein>
<dbReference type="EMBL" id="PVNL01000101">
    <property type="protein sequence ID" value="PRQ04870.1"/>
    <property type="molecule type" value="Genomic_DNA"/>
</dbReference>
<organism evidence="1 2">
    <name type="scientific">Enhygromyxa salina</name>
    <dbReference type="NCBI Taxonomy" id="215803"/>
    <lineage>
        <taxon>Bacteria</taxon>
        <taxon>Pseudomonadati</taxon>
        <taxon>Myxococcota</taxon>
        <taxon>Polyangia</taxon>
        <taxon>Nannocystales</taxon>
        <taxon>Nannocystaceae</taxon>
        <taxon>Enhygromyxa</taxon>
    </lineage>
</organism>
<dbReference type="RefSeq" id="WP_106091938.1">
    <property type="nucleotide sequence ID" value="NZ_PVNL01000101.1"/>
</dbReference>
<evidence type="ECO:0000313" key="2">
    <source>
        <dbReference type="Proteomes" id="UP000238823"/>
    </source>
</evidence>
<reference evidence="1 2" key="1">
    <citation type="submission" date="2018-03" db="EMBL/GenBank/DDBJ databases">
        <title>Draft Genome Sequences of the Obligatory Marine Myxobacteria Enhygromyxa salina SWB007.</title>
        <authorList>
            <person name="Poehlein A."/>
            <person name="Moghaddam J.A."/>
            <person name="Harms H."/>
            <person name="Alanjari M."/>
            <person name="Koenig G.M."/>
            <person name="Daniel R."/>
            <person name="Schaeberle T.F."/>
        </authorList>
    </citation>
    <scope>NUCLEOTIDE SEQUENCE [LARGE SCALE GENOMIC DNA]</scope>
    <source>
        <strain evidence="1 2">SWB007</strain>
    </source>
</reference>
<sequence length="77" mass="8747">MQLCRNLRWKSITRDLDDPDEILAAFARNQVPYSCLETCRSWGPDDELAAPERCGSQRACFVPSALTLRLRKPAPPE</sequence>
<accession>A0A2S9YIH3</accession>
<dbReference type="AlphaFoldDB" id="A0A2S9YIH3"/>
<gene>
    <name evidence="1" type="ORF">ENSA7_50430</name>
</gene>
<evidence type="ECO:0000313" key="1">
    <source>
        <dbReference type="EMBL" id="PRQ04870.1"/>
    </source>
</evidence>
<name>A0A2S9YIH3_9BACT</name>